<keyword evidence="5 12" id="KW-0812">Transmembrane</keyword>
<accession>A0A834ZTR9</accession>
<dbReference type="PANTHER" id="PTHR48063:SF81">
    <property type="entry name" value="LEUCINE-RICH REPEAT-CONTAINING N-TERMINAL PLANT-TYPE DOMAIN-CONTAINING PROTEIN"/>
    <property type="match status" value="1"/>
</dbReference>
<evidence type="ECO:0000256" key="11">
    <source>
        <dbReference type="SAM" id="MobiDB-lite"/>
    </source>
</evidence>
<evidence type="ECO:0000256" key="3">
    <source>
        <dbReference type="ARBA" id="ARBA00022475"/>
    </source>
</evidence>
<comment type="similarity">
    <text evidence="2">Belongs to the RLP family.</text>
</comment>
<feature type="compositionally biased region" description="Gly residues" evidence="11">
    <location>
        <begin position="44"/>
        <end position="61"/>
    </location>
</feature>
<gene>
    <name evidence="15" type="ORF">HHK36_007564</name>
</gene>
<name>A0A834ZTR9_TETSI</name>
<keyword evidence="6" id="KW-0732">Signal</keyword>
<dbReference type="SMART" id="SM00369">
    <property type="entry name" value="LRR_TYP"/>
    <property type="match status" value="10"/>
</dbReference>
<evidence type="ECO:0000256" key="5">
    <source>
        <dbReference type="ARBA" id="ARBA00022692"/>
    </source>
</evidence>
<keyword evidence="16" id="KW-1185">Reference proteome</keyword>
<feature type="domain" description="Disease resistance R13L4/SHOC-2-like LRR" evidence="14">
    <location>
        <begin position="443"/>
        <end position="630"/>
    </location>
</feature>
<feature type="domain" description="Disease resistance R13L4/SHOC-2-like LRR" evidence="14">
    <location>
        <begin position="239"/>
        <end position="432"/>
    </location>
</feature>
<dbReference type="FunFam" id="3.80.10.10:FF:000649">
    <property type="entry name" value="Leucine Rich Repeat family protein"/>
    <property type="match status" value="2"/>
</dbReference>
<dbReference type="InterPro" id="IPR013210">
    <property type="entry name" value="LRR_N_plant-typ"/>
</dbReference>
<evidence type="ECO:0008006" key="17">
    <source>
        <dbReference type="Google" id="ProtNLM"/>
    </source>
</evidence>
<keyword evidence="10" id="KW-0325">Glycoprotein</keyword>
<keyword evidence="9 12" id="KW-0472">Membrane</keyword>
<comment type="subcellular location">
    <subcellularLocation>
        <location evidence="1">Cell membrane</location>
        <topology evidence="1">Single-pass type I membrane protein</topology>
    </subcellularLocation>
</comment>
<feature type="transmembrane region" description="Helical" evidence="12">
    <location>
        <begin position="1064"/>
        <end position="1087"/>
    </location>
</feature>
<dbReference type="OrthoDB" id="676979at2759"/>
<reference evidence="15 16" key="1">
    <citation type="submission" date="2020-04" db="EMBL/GenBank/DDBJ databases">
        <title>Plant Genome Project.</title>
        <authorList>
            <person name="Zhang R.-G."/>
        </authorList>
    </citation>
    <scope>NUCLEOTIDE SEQUENCE [LARGE SCALE GENOMIC DNA]</scope>
    <source>
        <strain evidence="15">YNK0</strain>
        <tissue evidence="15">Leaf</tissue>
    </source>
</reference>
<keyword evidence="8 12" id="KW-1133">Transmembrane helix</keyword>
<evidence type="ECO:0000256" key="4">
    <source>
        <dbReference type="ARBA" id="ARBA00022614"/>
    </source>
</evidence>
<evidence type="ECO:0000259" key="14">
    <source>
        <dbReference type="Pfam" id="PF23598"/>
    </source>
</evidence>
<keyword evidence="3" id="KW-1003">Cell membrane</keyword>
<dbReference type="InterPro" id="IPR001611">
    <property type="entry name" value="Leu-rich_rpt"/>
</dbReference>
<protein>
    <recommendedName>
        <fullName evidence="17">Leucine-rich repeat-containing N-terminal plant-type domain-containing protein</fullName>
    </recommendedName>
</protein>
<proteinExistence type="inferred from homology"/>
<evidence type="ECO:0000256" key="7">
    <source>
        <dbReference type="ARBA" id="ARBA00022737"/>
    </source>
</evidence>
<dbReference type="InterPro" id="IPR032675">
    <property type="entry name" value="LRR_dom_sf"/>
</dbReference>
<sequence>MELNSMQAGSCCTHIRAELILILSPSSQDPSCFVEAGLGDRGGTAGGTAGGTTDGTAGGTAGDITDDTTDGTTDDTTGGITDDITDVTTDSTTGGTTDSTTDGIADDTIDGTTGGTTGGIADGTTDSTTDDITVGTTDSTTDDTTGGTSGGTTGGTIDSTTDDTNVKLSSCNGDLNVGCTEIEKKALLKFKQDLLDPSDLLSSWATGDCCRSWRGVRCSNMTGRVVKLDLAASDLSGEINPSLLDLKYLDYLDLSMNNFGGIRIPDFFGSLEKLRYLNLSSASFSGTIPHNLGNISSLLYLDLYQYSFESNMNDLQWLFGLSSLEYLNVGGVDLSGAAANWLQAINMLPSLLELHLPNCGLYNLSLSLPFVNFTKLSVLDLSSSGFNSTIPHWLFNLTSLSYLDLNLNNLQGSIPDTFESMKSLQYLDLSQNTFIGGQIPISLGNLCKLRTLDLANTNISGGIHDFVKGLSGCSNSSLESLDLGNNRLGGILPNSLGGLKNLRYLQLWKNSFSGSIPASIRNLSSLKEFYLLQNQMNGTIPESIGQLSELVALDLSENSWEGVITEAHFSNLTKLKELTISLTSSSRNTLVFDVRNEFIPPFRLTYIFIQNCQLGPNFPAWLRTQKELTSIRLNKAGISDTIPDWFWKLSLQPISELDLAYNQISGRVPNSLGFSYLSNVDLSSNRFKGPLPLWSSNVSTLYLRDNLFSGPIPRNIGEKMPLLTDLDISWNSLNGSIPLSIGKLGDLTTLILSNNHLSGEIPQFWNNLTNLYIVEMGNNSLSGGIPSSMGFLTSLIFLGLSNNNLSGELPSSLQNWTSMQSLDLGENRFSGNLPAWIGESMSSLLILGLRSNLFSGTIPSQLCNLSSLHILYLAHNNLSGLIPSCLGNLSGIIHMNPEDELYEGRLMVVTKGRDNEYYSILYLVNSIDLSDNNLSGEIPEELGSLSRLGTLNLSMNHLTGKIPEKIGSLKLLETLDLSINQLSGTIPLSMSSLTALNHLNLSYNNLSGKIPSSNQFGTLNDLSIYEGNAALCGSPLPKKCPREDETTQVIDGKDDEDGDEFQMLWFYVSMGPGFVVGFWVVCGTLVLKKSWRYAYFQFIDDMKDRFF</sequence>
<feature type="compositionally biased region" description="Low complexity" evidence="11">
    <location>
        <begin position="74"/>
        <end position="103"/>
    </location>
</feature>
<keyword evidence="7" id="KW-0677">Repeat</keyword>
<dbReference type="InterPro" id="IPR046956">
    <property type="entry name" value="RLP23-like"/>
</dbReference>
<evidence type="ECO:0000256" key="9">
    <source>
        <dbReference type="ARBA" id="ARBA00023136"/>
    </source>
</evidence>
<evidence type="ECO:0000256" key="10">
    <source>
        <dbReference type="ARBA" id="ARBA00023180"/>
    </source>
</evidence>
<feature type="region of interest" description="Disordered" evidence="11">
    <location>
        <begin position="44"/>
        <end position="159"/>
    </location>
</feature>
<dbReference type="Gene3D" id="3.80.10.10">
    <property type="entry name" value="Ribonuclease Inhibitor"/>
    <property type="match status" value="4"/>
</dbReference>
<evidence type="ECO:0000256" key="2">
    <source>
        <dbReference type="ARBA" id="ARBA00009592"/>
    </source>
</evidence>
<dbReference type="Pfam" id="PF08263">
    <property type="entry name" value="LRRNT_2"/>
    <property type="match status" value="1"/>
</dbReference>
<feature type="compositionally biased region" description="Acidic residues" evidence="11">
    <location>
        <begin position="64"/>
        <end position="73"/>
    </location>
</feature>
<dbReference type="FunFam" id="3.80.10.10:FF:000920">
    <property type="entry name" value="mRNA, clone: RTFL01-33-G14"/>
    <property type="match status" value="1"/>
</dbReference>
<dbReference type="FunFam" id="3.80.10.10:FF:000129">
    <property type="entry name" value="Leucine-rich repeat receptor-like kinase"/>
    <property type="match status" value="1"/>
</dbReference>
<dbReference type="Pfam" id="PF23598">
    <property type="entry name" value="LRR_14"/>
    <property type="match status" value="2"/>
</dbReference>
<keyword evidence="4" id="KW-0433">Leucine-rich repeat</keyword>
<feature type="compositionally biased region" description="Gly residues" evidence="11">
    <location>
        <begin position="112"/>
        <end position="121"/>
    </location>
</feature>
<evidence type="ECO:0000256" key="12">
    <source>
        <dbReference type="SAM" id="Phobius"/>
    </source>
</evidence>
<dbReference type="SUPFAM" id="SSF52058">
    <property type="entry name" value="L domain-like"/>
    <property type="match status" value="4"/>
</dbReference>
<dbReference type="Proteomes" id="UP000655225">
    <property type="component" value="Unassembled WGS sequence"/>
</dbReference>
<feature type="compositionally biased region" description="Low complexity" evidence="11">
    <location>
        <begin position="122"/>
        <end position="146"/>
    </location>
</feature>
<organism evidence="15 16">
    <name type="scientific">Tetracentron sinense</name>
    <name type="common">Spur-leaf</name>
    <dbReference type="NCBI Taxonomy" id="13715"/>
    <lineage>
        <taxon>Eukaryota</taxon>
        <taxon>Viridiplantae</taxon>
        <taxon>Streptophyta</taxon>
        <taxon>Embryophyta</taxon>
        <taxon>Tracheophyta</taxon>
        <taxon>Spermatophyta</taxon>
        <taxon>Magnoliopsida</taxon>
        <taxon>Trochodendrales</taxon>
        <taxon>Trochodendraceae</taxon>
        <taxon>Tetracentron</taxon>
    </lineage>
</organism>
<dbReference type="PANTHER" id="PTHR48063">
    <property type="entry name" value="LRR RECEPTOR-LIKE KINASE"/>
    <property type="match status" value="1"/>
</dbReference>
<evidence type="ECO:0000313" key="15">
    <source>
        <dbReference type="EMBL" id="KAF8408412.1"/>
    </source>
</evidence>
<evidence type="ECO:0000256" key="6">
    <source>
        <dbReference type="ARBA" id="ARBA00022729"/>
    </source>
</evidence>
<dbReference type="Pfam" id="PF00560">
    <property type="entry name" value="LRR_1"/>
    <property type="match status" value="8"/>
</dbReference>
<evidence type="ECO:0000313" key="16">
    <source>
        <dbReference type="Proteomes" id="UP000655225"/>
    </source>
</evidence>
<dbReference type="GO" id="GO:0005886">
    <property type="term" value="C:plasma membrane"/>
    <property type="evidence" value="ECO:0007669"/>
    <property type="project" value="UniProtKB-SubCell"/>
</dbReference>
<dbReference type="OMA" id="SRCNESK"/>
<dbReference type="InterPro" id="IPR055414">
    <property type="entry name" value="LRR_R13L4/SHOC2-like"/>
</dbReference>
<evidence type="ECO:0000256" key="1">
    <source>
        <dbReference type="ARBA" id="ARBA00004251"/>
    </source>
</evidence>
<dbReference type="AlphaFoldDB" id="A0A834ZTR9"/>
<dbReference type="InterPro" id="IPR003591">
    <property type="entry name" value="Leu-rich_rpt_typical-subtyp"/>
</dbReference>
<evidence type="ECO:0000259" key="13">
    <source>
        <dbReference type="Pfam" id="PF08263"/>
    </source>
</evidence>
<dbReference type="EMBL" id="JABCRI010000004">
    <property type="protein sequence ID" value="KAF8408412.1"/>
    <property type="molecule type" value="Genomic_DNA"/>
</dbReference>
<feature type="domain" description="Leucine-rich repeat-containing N-terminal plant-type" evidence="13">
    <location>
        <begin position="183"/>
        <end position="219"/>
    </location>
</feature>
<comment type="caution">
    <text evidence="15">The sequence shown here is derived from an EMBL/GenBank/DDBJ whole genome shotgun (WGS) entry which is preliminary data.</text>
</comment>
<evidence type="ECO:0000256" key="8">
    <source>
        <dbReference type="ARBA" id="ARBA00022989"/>
    </source>
</evidence>